<protein>
    <recommendedName>
        <fullName evidence="2">DUF6818 domain-containing protein</fullName>
    </recommendedName>
</protein>
<name>A0A6A4AVD7_9STRA</name>
<reference evidence="3 4" key="1">
    <citation type="submission" date="2018-08" db="EMBL/GenBank/DDBJ databases">
        <title>Genomic investigation of the strawberry pathogen Phytophthora fragariae indicates pathogenicity is determined by transcriptional variation in three key races.</title>
        <authorList>
            <person name="Adams T.M."/>
            <person name="Armitage A.D."/>
            <person name="Sobczyk M.K."/>
            <person name="Bates H.J."/>
            <person name="Dunwell J.M."/>
            <person name="Nellist C.F."/>
            <person name="Harrison R.J."/>
        </authorList>
    </citation>
    <scope>NUCLEOTIDE SEQUENCE [LARGE SCALE GENOMIC DNA]</scope>
    <source>
        <strain evidence="3 4">SCRP333</strain>
    </source>
</reference>
<comment type="caution">
    <text evidence="3">The sequence shown here is derived from an EMBL/GenBank/DDBJ whole genome shotgun (WGS) entry which is preliminary data.</text>
</comment>
<dbReference type="Proteomes" id="UP000434957">
    <property type="component" value="Unassembled WGS sequence"/>
</dbReference>
<evidence type="ECO:0000259" key="2">
    <source>
        <dbReference type="Pfam" id="PF20681"/>
    </source>
</evidence>
<sequence>MWEEVALEYNSRKARSWLERDFDSLRRKFRNLGQDDAHLLRDVADVLNEDDGGVEDEVSVLNEDEQDTSDPVSDGGREDEEDSQVVVVDFRQRADGEDDADASSTVAPIATGAVVTRRGTFDASLADEVWSEDDEEDEVRQPDDATLTSPPDDSADGSAAGSVDAGLQCTADSEDGYQTQQLTTSTPP</sequence>
<feature type="compositionally biased region" description="Acidic residues" evidence="1">
    <location>
        <begin position="129"/>
        <end position="138"/>
    </location>
</feature>
<feature type="non-terminal residue" evidence="3">
    <location>
        <position position="188"/>
    </location>
</feature>
<dbReference type="EMBL" id="QXFT01010023">
    <property type="protein sequence ID" value="KAE9261868.1"/>
    <property type="molecule type" value="Genomic_DNA"/>
</dbReference>
<evidence type="ECO:0000313" key="3">
    <source>
        <dbReference type="EMBL" id="KAE9261868.1"/>
    </source>
</evidence>
<feature type="region of interest" description="Disordered" evidence="1">
    <location>
        <begin position="57"/>
        <end position="188"/>
    </location>
</feature>
<dbReference type="InterPro" id="IPR049203">
    <property type="entry name" value="DUF6818"/>
</dbReference>
<gene>
    <name evidence="3" type="ORF">PR003_g33767</name>
</gene>
<evidence type="ECO:0000313" key="4">
    <source>
        <dbReference type="Proteomes" id="UP000434957"/>
    </source>
</evidence>
<proteinExistence type="predicted"/>
<feature type="compositionally biased region" description="Low complexity" evidence="1">
    <location>
        <begin position="149"/>
        <end position="166"/>
    </location>
</feature>
<evidence type="ECO:0000256" key="1">
    <source>
        <dbReference type="SAM" id="MobiDB-lite"/>
    </source>
</evidence>
<dbReference type="AlphaFoldDB" id="A0A6A4AVD7"/>
<feature type="domain" description="DUF6818" evidence="2">
    <location>
        <begin position="1"/>
        <end position="34"/>
    </location>
</feature>
<feature type="compositionally biased region" description="Polar residues" evidence="1">
    <location>
        <begin position="176"/>
        <end position="188"/>
    </location>
</feature>
<keyword evidence="4" id="KW-1185">Reference proteome</keyword>
<dbReference type="Pfam" id="PF20681">
    <property type="entry name" value="DUF6818"/>
    <property type="match status" value="1"/>
</dbReference>
<accession>A0A6A4AVD7</accession>
<feature type="compositionally biased region" description="Acidic residues" evidence="1">
    <location>
        <begin position="57"/>
        <end position="68"/>
    </location>
</feature>
<organism evidence="3 4">
    <name type="scientific">Phytophthora rubi</name>
    <dbReference type="NCBI Taxonomy" id="129364"/>
    <lineage>
        <taxon>Eukaryota</taxon>
        <taxon>Sar</taxon>
        <taxon>Stramenopiles</taxon>
        <taxon>Oomycota</taxon>
        <taxon>Peronosporomycetes</taxon>
        <taxon>Peronosporales</taxon>
        <taxon>Peronosporaceae</taxon>
        <taxon>Phytophthora</taxon>
    </lineage>
</organism>